<evidence type="ECO:0000256" key="4">
    <source>
        <dbReference type="ARBA" id="ARBA00022723"/>
    </source>
</evidence>
<evidence type="ECO:0000256" key="3">
    <source>
        <dbReference type="ARBA" id="ARBA00022691"/>
    </source>
</evidence>
<dbReference type="SFLD" id="SFLDF00407">
    <property type="entry name" value="phosphomethylpyrimidine_syntha"/>
    <property type="match status" value="1"/>
</dbReference>
<comment type="function">
    <text evidence="1 10">Catalyzes the synthesis of the hydroxymethylpyrimidine phosphate (HMP-P) moiety of thiamine from aminoimidazole ribotide (AIR) in a radical S-adenosyl-L-methionine (SAM)-dependent reaction.</text>
</comment>
<evidence type="ECO:0000256" key="8">
    <source>
        <dbReference type="ARBA" id="ARBA00023014"/>
    </source>
</evidence>
<organism evidence="11 12">
    <name type="scientific">Lacrimispora xylanolytica</name>
    <dbReference type="NCBI Taxonomy" id="29375"/>
    <lineage>
        <taxon>Bacteria</taxon>
        <taxon>Bacillati</taxon>
        <taxon>Bacillota</taxon>
        <taxon>Clostridia</taxon>
        <taxon>Lachnospirales</taxon>
        <taxon>Lachnospiraceae</taxon>
        <taxon>Lacrimispora</taxon>
    </lineage>
</organism>
<dbReference type="PANTHER" id="PTHR30557">
    <property type="entry name" value="THIAMINE BIOSYNTHESIS PROTEIN THIC"/>
    <property type="match status" value="1"/>
</dbReference>
<feature type="binding site" evidence="10">
    <location>
        <begin position="185"/>
        <end position="187"/>
    </location>
    <ligand>
        <name>substrate</name>
    </ligand>
</feature>
<sequence length="435" mass="48431">MNYTTQMDAARKGIRTKELMAVAEKEQWEPEKLLPLVAEGKVAIPANKHHTCLNPNGIGSMLKTKINVNLGTSRDLNDLNLELKKVQDAVSMGAESIMDLSSFGDTRKFRRKLTEECPAIIGTVPIYDAVVYYHKALGEITAKEWIDIVEMHAKDGVDFMTIHVGINKQTARRFKDAQRLTNIVSRGGSIIFAWMEMTGEENPFYEHYDRILEICQEHDVTLSLGDACRPGCIEDASDISQIEELVTLGELTRRAWEKDVQVIIEGPGHMPLDQIAANMKIQETICKGAPFYVLGPLVTDIAPGYDHITSAIGGAIAAAAGAAFLCYVTPAEHLRLPDGDDVKEGIISARIAAHAADIAKGIKGAKEWDRQMSDARKRLDWETMFKLAIDPEKARRYRETSKPEKEDTCSMCGNFCAMKNMNRILEGEKITIFDE</sequence>
<feature type="binding site" evidence="10">
    <location>
        <position position="292"/>
    </location>
    <ligand>
        <name>substrate</name>
    </ligand>
</feature>
<dbReference type="EC" id="4.1.99.17" evidence="10"/>
<keyword evidence="5 10" id="KW-0862">Zinc</keyword>
<feature type="binding site" evidence="10">
    <location>
        <position position="265"/>
    </location>
    <ligand>
        <name>substrate</name>
    </ligand>
</feature>
<evidence type="ECO:0000313" key="12">
    <source>
        <dbReference type="Proteomes" id="UP001163115"/>
    </source>
</evidence>
<evidence type="ECO:0000313" key="11">
    <source>
        <dbReference type="EMBL" id="WAJ24665.1"/>
    </source>
</evidence>
<evidence type="ECO:0000256" key="1">
    <source>
        <dbReference type="ARBA" id="ARBA00003175"/>
    </source>
</evidence>
<feature type="binding site" evidence="10">
    <location>
        <position position="98"/>
    </location>
    <ligand>
        <name>substrate</name>
    </ligand>
</feature>
<dbReference type="Pfam" id="PF01964">
    <property type="entry name" value="ThiC_Rad_SAM"/>
    <property type="match status" value="1"/>
</dbReference>
<dbReference type="NCBIfam" id="NF009895">
    <property type="entry name" value="PRK13352.1"/>
    <property type="match status" value="1"/>
</dbReference>
<feature type="binding site" evidence="10">
    <location>
        <position position="127"/>
    </location>
    <ligand>
        <name>substrate</name>
    </ligand>
</feature>
<feature type="binding site" evidence="10">
    <location>
        <position position="163"/>
    </location>
    <ligand>
        <name>substrate</name>
    </ligand>
</feature>
<evidence type="ECO:0000256" key="6">
    <source>
        <dbReference type="ARBA" id="ARBA00022977"/>
    </source>
</evidence>
<dbReference type="PANTHER" id="PTHR30557:SF1">
    <property type="entry name" value="PHOSPHOMETHYLPYRIMIDINE SYNTHASE, CHLOROPLASTIC"/>
    <property type="match status" value="1"/>
</dbReference>
<accession>A0ABY7AD90</accession>
<dbReference type="Proteomes" id="UP001163115">
    <property type="component" value="Chromosome"/>
</dbReference>
<feature type="binding site" evidence="10">
    <location>
        <position position="409"/>
    </location>
    <ligand>
        <name>[4Fe-4S] cluster</name>
        <dbReference type="ChEBI" id="CHEBI:49883"/>
        <note>4Fe-4S-S-AdoMet</note>
    </ligand>
</feature>
<feature type="binding site" evidence="10">
    <location>
        <position position="333"/>
    </location>
    <ligand>
        <name>Zn(2+)</name>
        <dbReference type="ChEBI" id="CHEBI:29105"/>
    </ligand>
</feature>
<feature type="binding site" evidence="10">
    <location>
        <position position="416"/>
    </location>
    <ligand>
        <name>[4Fe-4S] cluster</name>
        <dbReference type="ChEBI" id="CHEBI:49883"/>
        <note>4Fe-4S-S-AdoMet</note>
    </ligand>
</feature>
<name>A0ABY7AD90_9FIRM</name>
<keyword evidence="2 10" id="KW-0004">4Fe-4S</keyword>
<dbReference type="SFLD" id="SFLDS00113">
    <property type="entry name" value="Radical_SAM_Phosphomethylpyrim"/>
    <property type="match status" value="1"/>
</dbReference>
<dbReference type="InterPro" id="IPR002817">
    <property type="entry name" value="ThiC/BzaA/B"/>
</dbReference>
<dbReference type="EMBL" id="CP113524">
    <property type="protein sequence ID" value="WAJ24665.1"/>
    <property type="molecule type" value="Genomic_DNA"/>
</dbReference>
<evidence type="ECO:0000256" key="5">
    <source>
        <dbReference type="ARBA" id="ARBA00022833"/>
    </source>
</evidence>
<dbReference type="GO" id="GO:0070284">
    <property type="term" value="F:phosphomethylpyrimidine synthase activity"/>
    <property type="evidence" value="ECO:0007669"/>
    <property type="project" value="UniProtKB-EC"/>
</dbReference>
<dbReference type="HAMAP" id="MF_00089">
    <property type="entry name" value="ThiC"/>
    <property type="match status" value="1"/>
</dbReference>
<dbReference type="InterPro" id="IPR037509">
    <property type="entry name" value="ThiC"/>
</dbReference>
<dbReference type="Gene3D" id="6.10.250.620">
    <property type="match status" value="1"/>
</dbReference>
<keyword evidence="12" id="KW-1185">Reference proteome</keyword>
<feature type="binding site" evidence="10">
    <location>
        <begin position="226"/>
        <end position="229"/>
    </location>
    <ligand>
        <name>substrate</name>
    </ligand>
</feature>
<evidence type="ECO:0000256" key="9">
    <source>
        <dbReference type="ARBA" id="ARBA00023239"/>
    </source>
</evidence>
<feature type="binding site" evidence="10">
    <location>
        <position position="269"/>
    </location>
    <ligand>
        <name>Zn(2+)</name>
        <dbReference type="ChEBI" id="CHEBI:29105"/>
    </ligand>
</feature>
<dbReference type="Gene3D" id="3.20.20.540">
    <property type="entry name" value="Radical SAM ThiC family, central domain"/>
    <property type="match status" value="1"/>
</dbReference>
<dbReference type="RefSeq" id="WP_268115686.1">
    <property type="nucleotide sequence ID" value="NZ_CP113524.1"/>
</dbReference>
<keyword evidence="8 10" id="KW-0411">Iron-sulfur</keyword>
<keyword evidence="3 10" id="KW-0949">S-adenosyl-L-methionine</keyword>
<gene>
    <name evidence="10 11" type="primary">thiC</name>
    <name evidence="11" type="ORF">OW255_03885</name>
</gene>
<proteinExistence type="inferred from homology"/>
<comment type="similarity">
    <text evidence="10">Belongs to the ThiC family.</text>
</comment>
<evidence type="ECO:0000256" key="2">
    <source>
        <dbReference type="ARBA" id="ARBA00022485"/>
    </source>
</evidence>
<keyword evidence="4 10" id="KW-0479">Metal-binding</keyword>
<dbReference type="SFLD" id="SFLDG01114">
    <property type="entry name" value="phosphomethylpyrimidine_syntha"/>
    <property type="match status" value="1"/>
</dbReference>
<keyword evidence="7 10" id="KW-0408">Iron</keyword>
<evidence type="ECO:0000256" key="10">
    <source>
        <dbReference type="HAMAP-Rule" id="MF_00089"/>
    </source>
</evidence>
<keyword evidence="6 10" id="KW-0784">Thiamine biosynthesis</keyword>
<dbReference type="NCBIfam" id="TIGR00190">
    <property type="entry name" value="thiC"/>
    <property type="match status" value="1"/>
</dbReference>
<feature type="binding site" evidence="10">
    <location>
        <position position="412"/>
    </location>
    <ligand>
        <name>[4Fe-4S] cluster</name>
        <dbReference type="ChEBI" id="CHEBI:49883"/>
        <note>4Fe-4S-S-AdoMet</note>
    </ligand>
</feature>
<comment type="cofactor">
    <cofactor evidence="10">
        <name>[4Fe-4S] cluster</name>
        <dbReference type="ChEBI" id="CHEBI:49883"/>
    </cofactor>
    <text evidence="10">Binds 1 [4Fe-4S] cluster per subunit. The cluster is coordinated with 3 cysteines and an exchangeable S-adenosyl-L-methionine.</text>
</comment>
<protein>
    <recommendedName>
        <fullName evidence="10">Phosphomethylpyrimidine synthase</fullName>
        <ecNumber evidence="10">4.1.99.17</ecNumber>
    </recommendedName>
    <alternativeName>
        <fullName evidence="10">Hydroxymethylpyrimidine phosphate synthase</fullName>
        <shortName evidence="10">HMP-P synthase</shortName>
        <shortName evidence="10">HMP-phosphate synthase</shortName>
        <shortName evidence="10">HMPP synthase</shortName>
    </alternativeName>
    <alternativeName>
        <fullName evidence="10">Thiamine biosynthesis protein ThiC</fullName>
    </alternativeName>
</protein>
<comment type="pathway">
    <text evidence="10">Cofactor biosynthesis; thiamine diphosphate biosynthesis.</text>
</comment>
<feature type="binding site" evidence="10">
    <location>
        <position position="69"/>
    </location>
    <ligand>
        <name>substrate</name>
    </ligand>
</feature>
<comment type="catalytic activity">
    <reaction evidence="10">
        <text>5-amino-1-(5-phospho-beta-D-ribosyl)imidazole + S-adenosyl-L-methionine = 4-amino-2-methyl-5-(phosphooxymethyl)pyrimidine + CO + 5'-deoxyadenosine + formate + L-methionine + 3 H(+)</text>
        <dbReference type="Rhea" id="RHEA:24840"/>
        <dbReference type="ChEBI" id="CHEBI:15378"/>
        <dbReference type="ChEBI" id="CHEBI:15740"/>
        <dbReference type="ChEBI" id="CHEBI:17245"/>
        <dbReference type="ChEBI" id="CHEBI:17319"/>
        <dbReference type="ChEBI" id="CHEBI:57844"/>
        <dbReference type="ChEBI" id="CHEBI:58354"/>
        <dbReference type="ChEBI" id="CHEBI:59789"/>
        <dbReference type="ChEBI" id="CHEBI:137981"/>
        <dbReference type="EC" id="4.1.99.17"/>
    </reaction>
</comment>
<reference evidence="11" key="1">
    <citation type="submission" date="2022-11" db="EMBL/GenBank/DDBJ databases">
        <title>Lacrimispora xylanolytica sy1, complete genome.</title>
        <authorList>
            <person name="Choi S."/>
        </authorList>
    </citation>
    <scope>NUCLEOTIDE SEQUENCE</scope>
    <source>
        <strain evidence="11">Sy1</strain>
    </source>
</reference>
<evidence type="ECO:0000256" key="7">
    <source>
        <dbReference type="ARBA" id="ARBA00023004"/>
    </source>
</evidence>
<keyword evidence="9 10" id="KW-0456">Lyase</keyword>
<dbReference type="InterPro" id="IPR038521">
    <property type="entry name" value="ThiC/Bza_core_dom"/>
</dbReference>